<gene>
    <name evidence="2" type="primary">cDC14</name>
    <name evidence="2" type="ORF">HSEST_0665</name>
</gene>
<organism evidence="2 3">
    <name type="scientific">Halapricum desulfuricans</name>
    <dbReference type="NCBI Taxonomy" id="2841257"/>
    <lineage>
        <taxon>Archaea</taxon>
        <taxon>Methanobacteriati</taxon>
        <taxon>Methanobacteriota</taxon>
        <taxon>Stenosarchaea group</taxon>
        <taxon>Halobacteria</taxon>
        <taxon>Halobacteriales</taxon>
        <taxon>Haloarculaceae</taxon>
        <taxon>Halapricum</taxon>
    </lineage>
</organism>
<dbReference type="InterPro" id="IPR016130">
    <property type="entry name" value="Tyr_Pase_AS"/>
</dbReference>
<dbReference type="Gene3D" id="3.90.190.10">
    <property type="entry name" value="Protein tyrosine phosphatase superfamily"/>
    <property type="match status" value="1"/>
</dbReference>
<dbReference type="PROSITE" id="PS00383">
    <property type="entry name" value="TYR_PHOSPHATASE_1"/>
    <property type="match status" value="1"/>
</dbReference>
<evidence type="ECO:0000313" key="2">
    <source>
        <dbReference type="EMBL" id="QSG14210.1"/>
    </source>
</evidence>
<dbReference type="Proteomes" id="UP000663292">
    <property type="component" value="Chromosome"/>
</dbReference>
<keyword evidence="3" id="KW-1185">Reference proteome</keyword>
<dbReference type="InterPro" id="IPR000387">
    <property type="entry name" value="Tyr_Pase_dom"/>
</dbReference>
<protein>
    <submittedName>
        <fullName evidence="2">Protein-tyrosine phosphatase</fullName>
    </submittedName>
</protein>
<sequence length="172" mass="18462">MAAPYRFGPAAPEESIVYGSAAPTWRADSEDPVGEWLEFVREREVERVLCLLTDAQLERTGIDLDRYRDVFGPGRVAHVPITDHQLADKATLREALAVLEQADSVGESIVVHCLAGIGRTGHVLAAWLVSARGYGPDEAITTVSKSGRTPDEAVKAGNATREGLLGLLQSVA</sequence>
<evidence type="ECO:0000259" key="1">
    <source>
        <dbReference type="PROSITE" id="PS50056"/>
    </source>
</evidence>
<reference evidence="2 3" key="1">
    <citation type="submission" date="2020-11" db="EMBL/GenBank/DDBJ databases">
        <title>Carbohydrate-dependent, anaerobic sulfur respiration: A novel catabolism in halophilic archaea.</title>
        <authorList>
            <person name="Sorokin D.Y."/>
            <person name="Messina E."/>
            <person name="Smedile F."/>
            <person name="La Cono V."/>
            <person name="Hallsworth J.E."/>
            <person name="Yakimov M.M."/>
        </authorList>
    </citation>
    <scope>NUCLEOTIDE SEQUENCE [LARGE SCALE GENOMIC DNA]</scope>
    <source>
        <strain evidence="2 3">HSR-Est</strain>
    </source>
</reference>
<accession>A0A897NIE0</accession>
<dbReference type="Pfam" id="PF22785">
    <property type="entry name" value="Tc-R-P"/>
    <property type="match status" value="1"/>
</dbReference>
<dbReference type="RefSeq" id="WP_229122153.1">
    <property type="nucleotide sequence ID" value="NZ_CP064791.1"/>
</dbReference>
<dbReference type="PANTHER" id="PTHR23339">
    <property type="entry name" value="TYROSINE SPECIFIC PROTEIN PHOSPHATASE AND DUAL SPECIFICITY PROTEIN PHOSPHATASE"/>
    <property type="match status" value="1"/>
</dbReference>
<feature type="domain" description="Tyrosine specific protein phosphatases" evidence="1">
    <location>
        <begin position="89"/>
        <end position="143"/>
    </location>
</feature>
<dbReference type="InterPro" id="IPR029021">
    <property type="entry name" value="Prot-tyrosine_phosphatase-like"/>
</dbReference>
<dbReference type="GeneID" id="68857305"/>
<dbReference type="InterPro" id="IPR050561">
    <property type="entry name" value="PTP"/>
</dbReference>
<name>A0A897NIE0_9EURY</name>
<dbReference type="AlphaFoldDB" id="A0A897NIE0"/>
<evidence type="ECO:0000313" key="3">
    <source>
        <dbReference type="Proteomes" id="UP000663292"/>
    </source>
</evidence>
<dbReference type="PROSITE" id="PS50056">
    <property type="entry name" value="TYR_PHOSPHATASE_2"/>
    <property type="match status" value="1"/>
</dbReference>
<proteinExistence type="predicted"/>
<dbReference type="EMBL" id="CP064791">
    <property type="protein sequence ID" value="QSG14210.1"/>
    <property type="molecule type" value="Genomic_DNA"/>
</dbReference>
<dbReference type="SUPFAM" id="SSF52799">
    <property type="entry name" value="(Phosphotyrosine protein) phosphatases II"/>
    <property type="match status" value="1"/>
</dbReference>